<dbReference type="CDD" id="cd08070">
    <property type="entry name" value="MPN_like"/>
    <property type="match status" value="1"/>
</dbReference>
<proteinExistence type="predicted"/>
<dbReference type="GO" id="GO:0006508">
    <property type="term" value="P:proteolysis"/>
    <property type="evidence" value="ECO:0007669"/>
    <property type="project" value="UniProtKB-KW"/>
</dbReference>
<dbReference type="STRING" id="1123397.SAMN05660831_01936"/>
<protein>
    <submittedName>
        <fullName evidence="7">Proteasome lid subunit RPN8/RPN11, contains Jab1/MPN metalloenzyme (JAMM) motif</fullName>
    </submittedName>
</protein>
<name>A0A1I1TVG5_9GAMM</name>
<dbReference type="Pfam" id="PF14464">
    <property type="entry name" value="Prok-JAB"/>
    <property type="match status" value="1"/>
</dbReference>
<keyword evidence="4" id="KW-0862">Zinc</keyword>
<keyword evidence="1" id="KW-0645">Protease</keyword>
<dbReference type="Gene3D" id="3.40.140.10">
    <property type="entry name" value="Cytidine Deaminase, domain 2"/>
    <property type="match status" value="1"/>
</dbReference>
<sequence length="141" mass="15453">MATPEVPPGRLLATLLERARRSPGQEICGLLVRDGDGAWHHWPVTNAHESPERAFLMEPGEQIAAFRALRERAWTLAAIYHSHPEGEAIPSATDAAEAAWETLHLLVAPRAAAPVRGWWWDGGRFTEVALPPPDGDSMPGR</sequence>
<dbReference type="GO" id="GO:0008235">
    <property type="term" value="F:metalloexopeptidase activity"/>
    <property type="evidence" value="ECO:0007669"/>
    <property type="project" value="TreeGrafter"/>
</dbReference>
<dbReference type="GO" id="GO:0008270">
    <property type="term" value="F:zinc ion binding"/>
    <property type="evidence" value="ECO:0007669"/>
    <property type="project" value="TreeGrafter"/>
</dbReference>
<reference evidence="7 8" key="1">
    <citation type="submission" date="2016-10" db="EMBL/GenBank/DDBJ databases">
        <authorList>
            <person name="de Groot N.N."/>
        </authorList>
    </citation>
    <scope>NUCLEOTIDE SEQUENCE [LARGE SCALE GENOMIC DNA]</scope>
    <source>
        <strain evidence="7 8">HL3</strain>
    </source>
</reference>
<dbReference type="SUPFAM" id="SSF102712">
    <property type="entry name" value="JAB1/MPN domain"/>
    <property type="match status" value="1"/>
</dbReference>
<evidence type="ECO:0000256" key="2">
    <source>
        <dbReference type="ARBA" id="ARBA00022723"/>
    </source>
</evidence>
<evidence type="ECO:0000256" key="1">
    <source>
        <dbReference type="ARBA" id="ARBA00022670"/>
    </source>
</evidence>
<keyword evidence="7" id="KW-0647">Proteasome</keyword>
<keyword evidence="3" id="KW-0378">Hydrolase</keyword>
<evidence type="ECO:0000259" key="6">
    <source>
        <dbReference type="Pfam" id="PF14464"/>
    </source>
</evidence>
<feature type="domain" description="JAB" evidence="6">
    <location>
        <begin position="10"/>
        <end position="120"/>
    </location>
</feature>
<keyword evidence="2" id="KW-0479">Metal-binding</keyword>
<organism evidence="7 8">
    <name type="scientific">Thiohalospira halophila DSM 15071</name>
    <dbReference type="NCBI Taxonomy" id="1123397"/>
    <lineage>
        <taxon>Bacteria</taxon>
        <taxon>Pseudomonadati</taxon>
        <taxon>Pseudomonadota</taxon>
        <taxon>Gammaproteobacteria</taxon>
        <taxon>Thiohalospirales</taxon>
        <taxon>Thiohalospiraceae</taxon>
        <taxon>Thiohalospira</taxon>
    </lineage>
</organism>
<accession>A0A1I1TVG5</accession>
<keyword evidence="8" id="KW-1185">Reference proteome</keyword>
<keyword evidence="5" id="KW-0482">Metalloprotease</keyword>
<dbReference type="EMBL" id="FOMJ01000006">
    <property type="protein sequence ID" value="SFD59550.1"/>
    <property type="molecule type" value="Genomic_DNA"/>
</dbReference>
<evidence type="ECO:0000313" key="7">
    <source>
        <dbReference type="EMBL" id="SFD59550.1"/>
    </source>
</evidence>
<gene>
    <name evidence="7" type="ORF">SAMN05660831_01936</name>
</gene>
<dbReference type="PANTHER" id="PTHR34858">
    <property type="entry name" value="CYSO-CYSTEINE PEPTIDASE"/>
    <property type="match status" value="1"/>
</dbReference>
<evidence type="ECO:0000256" key="4">
    <source>
        <dbReference type="ARBA" id="ARBA00022833"/>
    </source>
</evidence>
<dbReference type="PANTHER" id="PTHR34858:SF1">
    <property type="entry name" value="CYSO-CYSTEINE PEPTIDASE"/>
    <property type="match status" value="1"/>
</dbReference>
<evidence type="ECO:0000256" key="3">
    <source>
        <dbReference type="ARBA" id="ARBA00022801"/>
    </source>
</evidence>
<dbReference type="Proteomes" id="UP000198611">
    <property type="component" value="Unassembled WGS sequence"/>
</dbReference>
<dbReference type="RefSeq" id="WP_093428564.1">
    <property type="nucleotide sequence ID" value="NZ_FOMJ01000006.1"/>
</dbReference>
<evidence type="ECO:0000313" key="8">
    <source>
        <dbReference type="Proteomes" id="UP000198611"/>
    </source>
</evidence>
<dbReference type="OrthoDB" id="9802958at2"/>
<dbReference type="InterPro" id="IPR028090">
    <property type="entry name" value="JAB_dom_prok"/>
</dbReference>
<evidence type="ECO:0000256" key="5">
    <source>
        <dbReference type="ARBA" id="ARBA00023049"/>
    </source>
</evidence>
<dbReference type="InterPro" id="IPR051929">
    <property type="entry name" value="VirAsm_ModProt"/>
</dbReference>
<dbReference type="AlphaFoldDB" id="A0A1I1TVG5"/>
<dbReference type="GO" id="GO:0000502">
    <property type="term" value="C:proteasome complex"/>
    <property type="evidence" value="ECO:0007669"/>
    <property type="project" value="UniProtKB-KW"/>
</dbReference>